<dbReference type="EC" id="3.6.1.11" evidence="2"/>
<dbReference type="AlphaFoldDB" id="A0A1R4JX83"/>
<reference evidence="2 3" key="1">
    <citation type="submission" date="2017-02" db="EMBL/GenBank/DDBJ databases">
        <authorList>
            <person name="Peterson S.W."/>
        </authorList>
    </citation>
    <scope>NUCLEOTIDE SEQUENCE [LARGE SCALE GENOMIC DNA]</scope>
    <source>
        <strain evidence="2 3">LSP_Lj1</strain>
    </source>
</reference>
<dbReference type="RefSeq" id="WP_094765029.1">
    <property type="nucleotide sequence ID" value="NZ_FUKQ01000036.1"/>
</dbReference>
<keyword evidence="3" id="KW-1185">Reference proteome</keyword>
<dbReference type="Proteomes" id="UP000188342">
    <property type="component" value="Unassembled WGS sequence"/>
</dbReference>
<dbReference type="OrthoDB" id="9793035at2"/>
<dbReference type="Gene3D" id="3.30.420.150">
    <property type="entry name" value="Exopolyphosphatase. Domain 2"/>
    <property type="match status" value="1"/>
</dbReference>
<dbReference type="GO" id="GO:0004309">
    <property type="term" value="F:exopolyphosphatase activity"/>
    <property type="evidence" value="ECO:0007669"/>
    <property type="project" value="UniProtKB-EC"/>
</dbReference>
<feature type="domain" description="Ppx/GppA phosphatase N-terminal" evidence="1">
    <location>
        <begin position="24"/>
        <end position="280"/>
    </location>
</feature>
<dbReference type="PANTHER" id="PTHR30005:SF13">
    <property type="entry name" value="EXOPOLYPHOSPHATASE 2"/>
    <property type="match status" value="1"/>
</dbReference>
<keyword evidence="2" id="KW-0378">Hydrolase</keyword>
<sequence>MRVAAIDCGTNSIRLLVAESGPDGRMVELDRRLELVRLGQGVDATGEFHPEALQRTFTAVDSFAEVIRGFGCERIRFVATSAARDAHNRELFFAGIRERLGIDPEVIPGDEEARLSFSGALSGVAPDAEPVLVIDIGGGSTELIVGGRGGEIADAISLDVGSVRLRERFLHSDPPSAEEVAGATSFIDGLLESSEVEFGSVRRFIGVAGTATSLSAIHQGLAEYQRERVHGSTLQPDEMRQLAQDLLATPVARIEATTCLPVKRAEVICGGALVLARIAERVGEPMVVSESDILDALAQVLLS</sequence>
<gene>
    <name evidence="2" type="ORF">FM114_10095</name>
</gene>
<dbReference type="STRING" id="1255658.FM114_10095"/>
<dbReference type="Pfam" id="PF02541">
    <property type="entry name" value="Ppx-GppA"/>
    <property type="match status" value="1"/>
</dbReference>
<proteinExistence type="predicted"/>
<evidence type="ECO:0000313" key="3">
    <source>
        <dbReference type="Proteomes" id="UP000188342"/>
    </source>
</evidence>
<protein>
    <submittedName>
        <fullName evidence="2">Exopolyphosphatase</fullName>
        <ecNumber evidence="2">3.6.1.11</ecNumber>
    </submittedName>
</protein>
<dbReference type="EMBL" id="FUKQ01000036">
    <property type="protein sequence ID" value="SJN36667.1"/>
    <property type="molecule type" value="Genomic_DNA"/>
</dbReference>
<dbReference type="SUPFAM" id="SSF53067">
    <property type="entry name" value="Actin-like ATPase domain"/>
    <property type="match status" value="2"/>
</dbReference>
<dbReference type="InterPro" id="IPR050273">
    <property type="entry name" value="GppA/Ppx_hydrolase"/>
</dbReference>
<accession>A0A1R4JX83</accession>
<organism evidence="2 3">
    <name type="scientific">Luteococcus japonicus LSP_Lj1</name>
    <dbReference type="NCBI Taxonomy" id="1255658"/>
    <lineage>
        <taxon>Bacteria</taxon>
        <taxon>Bacillati</taxon>
        <taxon>Actinomycetota</taxon>
        <taxon>Actinomycetes</taxon>
        <taxon>Propionibacteriales</taxon>
        <taxon>Propionibacteriaceae</taxon>
        <taxon>Luteococcus</taxon>
    </lineage>
</organism>
<dbReference type="Gene3D" id="3.30.420.40">
    <property type="match status" value="1"/>
</dbReference>
<dbReference type="InterPro" id="IPR003695">
    <property type="entry name" value="Ppx_GppA_N"/>
</dbReference>
<evidence type="ECO:0000259" key="1">
    <source>
        <dbReference type="Pfam" id="PF02541"/>
    </source>
</evidence>
<name>A0A1R4JX83_9ACTN</name>
<dbReference type="CDD" id="cd24119">
    <property type="entry name" value="ASKHA_NBD_MtPPX2-like"/>
    <property type="match status" value="1"/>
</dbReference>
<evidence type="ECO:0000313" key="2">
    <source>
        <dbReference type="EMBL" id="SJN36667.1"/>
    </source>
</evidence>
<dbReference type="InterPro" id="IPR043129">
    <property type="entry name" value="ATPase_NBD"/>
</dbReference>
<dbReference type="PANTHER" id="PTHR30005">
    <property type="entry name" value="EXOPOLYPHOSPHATASE"/>
    <property type="match status" value="1"/>
</dbReference>